<dbReference type="PROSITE" id="PS51462">
    <property type="entry name" value="NUDIX"/>
    <property type="match status" value="2"/>
</dbReference>
<protein>
    <submittedName>
        <fullName evidence="3">NUDIX domain-containing protein</fullName>
    </submittedName>
</protein>
<accession>A0ABT6AEU6</accession>
<evidence type="ECO:0000256" key="1">
    <source>
        <dbReference type="ARBA" id="ARBA00005582"/>
    </source>
</evidence>
<keyword evidence="4" id="KW-1185">Reference proteome</keyword>
<dbReference type="SUPFAM" id="SSF55811">
    <property type="entry name" value="Nudix"/>
    <property type="match status" value="2"/>
</dbReference>
<dbReference type="EMBL" id="JARJBB010000046">
    <property type="protein sequence ID" value="MDF3303175.1"/>
    <property type="molecule type" value="Genomic_DNA"/>
</dbReference>
<organism evidence="3 4">
    <name type="scientific">Streptomyces tropicalis</name>
    <dbReference type="NCBI Taxonomy" id="3034234"/>
    <lineage>
        <taxon>Bacteria</taxon>
        <taxon>Bacillati</taxon>
        <taxon>Actinomycetota</taxon>
        <taxon>Actinomycetes</taxon>
        <taxon>Kitasatosporales</taxon>
        <taxon>Streptomycetaceae</taxon>
        <taxon>Streptomyces</taxon>
    </lineage>
</organism>
<comment type="similarity">
    <text evidence="1">Belongs to the Nudix hydrolase family.</text>
</comment>
<name>A0ABT6AEU6_9ACTN</name>
<proteinExistence type="inferred from homology"/>
<reference evidence="3 4" key="1">
    <citation type="submission" date="2023-03" db="EMBL/GenBank/DDBJ databases">
        <title>Draft genome sequence of Streptomyces sp. K1PA1 isolated from peat swamp forest in Thailand.</title>
        <authorList>
            <person name="Klaysubun C."/>
            <person name="Duangmal K."/>
        </authorList>
    </citation>
    <scope>NUCLEOTIDE SEQUENCE [LARGE SCALE GENOMIC DNA]</scope>
    <source>
        <strain evidence="3 4">K1PA1</strain>
    </source>
</reference>
<dbReference type="PANTHER" id="PTHR43736:SF1">
    <property type="entry name" value="DIHYDRONEOPTERIN TRIPHOSPHATE DIPHOSPHATASE"/>
    <property type="match status" value="1"/>
</dbReference>
<dbReference type="Proteomes" id="UP001221150">
    <property type="component" value="Unassembled WGS sequence"/>
</dbReference>
<evidence type="ECO:0000259" key="2">
    <source>
        <dbReference type="PROSITE" id="PS51462"/>
    </source>
</evidence>
<dbReference type="CDD" id="cd03674">
    <property type="entry name" value="NUDIX_Hydrolase"/>
    <property type="match status" value="1"/>
</dbReference>
<evidence type="ECO:0000313" key="3">
    <source>
        <dbReference type="EMBL" id="MDF3303175.1"/>
    </source>
</evidence>
<sequence length="327" mass="35617">MAISGPHIHDTVIAYLQRRPAELEVLQPLLDRLAGGVDVTDRSDFAGHVTTSGVVVNDADEVLLIHHKASGRRIQPGGHCELSDRTLIAAVRREIAEETGITALEPLCGGEPVQIDVHSIGARPDRGEPAHHHIDVRYVFRTRGTPTLTLQLEEVAGAEWCGPSQLGDPVLRARVLDVLGRPRENRPVEEDPYGTLVVITNRAGEVLMHLRDDKEGIWAPGTWAPLGGGAEPADADPHATGVRELQEEVGLTGIELTPMFRVDSDGYPVYVMHGRWDGDPATLVLSEGTDLAFLASTDFDRLPMNASVKQDTRRVLDLIIPKPAPHR</sequence>
<dbReference type="RefSeq" id="WP_276112716.1">
    <property type="nucleotide sequence ID" value="NZ_JARJBB010000046.1"/>
</dbReference>
<dbReference type="InterPro" id="IPR000086">
    <property type="entry name" value="NUDIX_hydrolase_dom"/>
</dbReference>
<evidence type="ECO:0000313" key="4">
    <source>
        <dbReference type="Proteomes" id="UP001221150"/>
    </source>
</evidence>
<comment type="caution">
    <text evidence="3">The sequence shown here is derived from an EMBL/GenBank/DDBJ whole genome shotgun (WGS) entry which is preliminary data.</text>
</comment>
<dbReference type="InterPro" id="IPR015797">
    <property type="entry name" value="NUDIX_hydrolase-like_dom_sf"/>
</dbReference>
<feature type="domain" description="Nudix hydrolase" evidence="2">
    <location>
        <begin position="46"/>
        <end position="184"/>
    </location>
</feature>
<feature type="domain" description="Nudix hydrolase" evidence="2">
    <location>
        <begin position="190"/>
        <end position="317"/>
    </location>
</feature>
<dbReference type="Pfam" id="PF00293">
    <property type="entry name" value="NUDIX"/>
    <property type="match status" value="2"/>
</dbReference>
<gene>
    <name evidence="3" type="ORF">P3H78_32140</name>
</gene>
<dbReference type="PANTHER" id="PTHR43736">
    <property type="entry name" value="ADP-RIBOSE PYROPHOSPHATASE"/>
    <property type="match status" value="1"/>
</dbReference>
<dbReference type="Gene3D" id="3.90.79.10">
    <property type="entry name" value="Nucleoside Triphosphate Pyrophosphohydrolase"/>
    <property type="match status" value="2"/>
</dbReference>